<gene>
    <name evidence="1" type="ORF">C1SCF055_LOCUS29703</name>
</gene>
<dbReference type="EMBL" id="CAMXCT030003334">
    <property type="protein sequence ID" value="CAL4791187.1"/>
    <property type="molecule type" value="Genomic_DNA"/>
</dbReference>
<keyword evidence="3" id="KW-1185">Reference proteome</keyword>
<proteinExistence type="predicted"/>
<evidence type="ECO:0000313" key="1">
    <source>
        <dbReference type="EMBL" id="CAI4003875.1"/>
    </source>
</evidence>
<name>A0A9P1D5X9_9DINO</name>
<accession>A0A9P1D5X9</accession>
<reference evidence="2" key="2">
    <citation type="submission" date="2024-04" db="EMBL/GenBank/DDBJ databases">
        <authorList>
            <person name="Chen Y."/>
            <person name="Shah S."/>
            <person name="Dougan E. K."/>
            <person name="Thang M."/>
            <person name="Chan C."/>
        </authorList>
    </citation>
    <scope>NUCLEOTIDE SEQUENCE [LARGE SCALE GENOMIC DNA]</scope>
</reference>
<dbReference type="AlphaFoldDB" id="A0A9P1D5X9"/>
<sequence length="323" mass="35313">MASRYRGGASSFVEAADGGVRGLQGGGEILSCDLLFEWTSFARLQGPYFWKVLGEAWCSSLRSLFQDLRQRRGAQLHFEHQVTLQGQPDQPESLEFKGRSDMLIKVAGQFHYLSDIEERLKETMLPPPENTDTGIVQEVAVLPATRNSLNDAPAHVFISVLGAGRRAAAARLVERARAVAPHSVALHFLGKPLPKDPVSTKVDRRSLLQSIAGPETTSAVWPALRARLWPQLPWGLMVAMMGALNLTSWWGRPVMAGGEGPQFPSAPDGSSLEDLVEKLDPTASTRRSSLLAMSIDGAMSEPVHAVDSGLWPQPSERPQFCPW</sequence>
<evidence type="ECO:0000313" key="2">
    <source>
        <dbReference type="EMBL" id="CAL1157250.1"/>
    </source>
</evidence>
<dbReference type="EMBL" id="CAMXCT010003334">
    <property type="protein sequence ID" value="CAI4003875.1"/>
    <property type="molecule type" value="Genomic_DNA"/>
</dbReference>
<dbReference type="SUPFAM" id="SSF56801">
    <property type="entry name" value="Acetyl-CoA synthetase-like"/>
    <property type="match status" value="1"/>
</dbReference>
<comment type="caution">
    <text evidence="1">The sequence shown here is derived from an EMBL/GenBank/DDBJ whole genome shotgun (WGS) entry which is preliminary data.</text>
</comment>
<dbReference type="Proteomes" id="UP001152797">
    <property type="component" value="Unassembled WGS sequence"/>
</dbReference>
<dbReference type="EMBL" id="CAMXCT020003334">
    <property type="protein sequence ID" value="CAL1157250.1"/>
    <property type="molecule type" value="Genomic_DNA"/>
</dbReference>
<organism evidence="1">
    <name type="scientific">Cladocopium goreaui</name>
    <dbReference type="NCBI Taxonomy" id="2562237"/>
    <lineage>
        <taxon>Eukaryota</taxon>
        <taxon>Sar</taxon>
        <taxon>Alveolata</taxon>
        <taxon>Dinophyceae</taxon>
        <taxon>Suessiales</taxon>
        <taxon>Symbiodiniaceae</taxon>
        <taxon>Cladocopium</taxon>
    </lineage>
</organism>
<evidence type="ECO:0000313" key="3">
    <source>
        <dbReference type="Proteomes" id="UP001152797"/>
    </source>
</evidence>
<protein>
    <submittedName>
        <fullName evidence="1">Uncharacterized protein</fullName>
    </submittedName>
</protein>
<reference evidence="1" key="1">
    <citation type="submission" date="2022-10" db="EMBL/GenBank/DDBJ databases">
        <authorList>
            <person name="Chen Y."/>
            <person name="Dougan E. K."/>
            <person name="Chan C."/>
            <person name="Rhodes N."/>
            <person name="Thang M."/>
        </authorList>
    </citation>
    <scope>NUCLEOTIDE SEQUENCE</scope>
</reference>